<evidence type="ECO:0000313" key="1">
    <source>
        <dbReference type="EMBL" id="AWL11164.1"/>
    </source>
</evidence>
<dbReference type="AlphaFoldDB" id="A0A2S2E0K2"/>
<name>A0A2S2E0K2_9ALTE</name>
<dbReference type="EMBL" id="CP029347">
    <property type="protein sequence ID" value="AWL11164.1"/>
    <property type="molecule type" value="Genomic_DNA"/>
</dbReference>
<evidence type="ECO:0008006" key="3">
    <source>
        <dbReference type="Google" id="ProtNLM"/>
    </source>
</evidence>
<dbReference type="Proteomes" id="UP000245728">
    <property type="component" value="Chromosome"/>
</dbReference>
<gene>
    <name evidence="1" type="ORF">HMF8227_00668</name>
</gene>
<sequence>MSEVGSLFQLGRQRLALIGRHTDLLMKAYLNGYVDETALSEKALQSLIEARILYRPDEYSPLILKSVVSELVASLVQDERKRQLNADVAEHLDQIRTRVHQYRHARAKGDFVAGEHHMQLLTERVHDMHGQFGEAIESLWHRLNTEFGFVSSLDDKIGEIELAQKQLRRLLDGFEAVDFDELIELAGSDGGLRKLLVTRLQSRLSEHSASLLEVQKRLVELMARFRRQQHRAQLISRMASFLRQHPGFEVGDYPYRSQVPELINQAAPLKPAAATALDRPQDEAVLAHIARSIPRPTTGTEPEASTETIEVRAPATIQSAHKQLVADVESFFMAVIDSGRDSALDYLARQQLEWDAEIWLFQVIALYEGMNREDKAAFVLDKAPGQAPDWQSLGVIQDVHLHVPLMGEAQ</sequence>
<reference evidence="1 2" key="1">
    <citation type="submission" date="2018-05" db="EMBL/GenBank/DDBJ databases">
        <title>Salinimonas sp. HMF8227 Genome sequencing and assembly.</title>
        <authorList>
            <person name="Kang H."/>
            <person name="Kang J."/>
            <person name="Cha I."/>
            <person name="Kim H."/>
            <person name="Joh K."/>
        </authorList>
    </citation>
    <scope>NUCLEOTIDE SEQUENCE [LARGE SCALE GENOMIC DNA]</scope>
    <source>
        <strain evidence="1 2">HMF8227</strain>
    </source>
</reference>
<keyword evidence="2" id="KW-1185">Reference proteome</keyword>
<dbReference type="KEGG" id="salh:HMF8227_00668"/>
<accession>A0A2S2E0K2</accession>
<proteinExistence type="predicted"/>
<dbReference type="OrthoDB" id="8565078at2"/>
<protein>
    <recommendedName>
        <fullName evidence="3">DUF3375 domain-containing protein</fullName>
    </recommendedName>
</protein>
<dbReference type="RefSeq" id="WP_109338830.1">
    <property type="nucleotide sequence ID" value="NZ_CP029347.1"/>
</dbReference>
<evidence type="ECO:0000313" key="2">
    <source>
        <dbReference type="Proteomes" id="UP000245728"/>
    </source>
</evidence>
<organism evidence="1 2">
    <name type="scientific">Saliniradius amylolyticus</name>
    <dbReference type="NCBI Taxonomy" id="2183582"/>
    <lineage>
        <taxon>Bacteria</taxon>
        <taxon>Pseudomonadati</taxon>
        <taxon>Pseudomonadota</taxon>
        <taxon>Gammaproteobacteria</taxon>
        <taxon>Alteromonadales</taxon>
        <taxon>Alteromonadaceae</taxon>
        <taxon>Saliniradius</taxon>
    </lineage>
</organism>